<gene>
    <name evidence="1" type="ORF">TrRE_jg1353</name>
</gene>
<reference evidence="1" key="1">
    <citation type="submission" date="2022-07" db="EMBL/GenBank/DDBJ databases">
        <title>Genome analysis of Parmales, a sister group of diatoms, reveals the evolutionary specialization of diatoms from phago-mixotrophs to photoautotrophs.</title>
        <authorList>
            <person name="Ban H."/>
            <person name="Sato S."/>
            <person name="Yoshikawa S."/>
            <person name="Kazumasa Y."/>
            <person name="Nakamura Y."/>
            <person name="Ichinomiya M."/>
            <person name="Saitoh K."/>
            <person name="Sato N."/>
            <person name="Blanc-Mathieu R."/>
            <person name="Endo H."/>
            <person name="Kuwata A."/>
            <person name="Ogata H."/>
        </authorList>
    </citation>
    <scope>NUCLEOTIDE SEQUENCE</scope>
</reference>
<organism evidence="1 2">
    <name type="scientific">Triparma retinervis</name>
    <dbReference type="NCBI Taxonomy" id="2557542"/>
    <lineage>
        <taxon>Eukaryota</taxon>
        <taxon>Sar</taxon>
        <taxon>Stramenopiles</taxon>
        <taxon>Ochrophyta</taxon>
        <taxon>Bolidophyceae</taxon>
        <taxon>Parmales</taxon>
        <taxon>Triparmaceae</taxon>
        <taxon>Triparma</taxon>
    </lineage>
</organism>
<dbReference type="EMBL" id="BRXZ01002998">
    <property type="protein sequence ID" value="GMH74547.1"/>
    <property type="molecule type" value="Genomic_DNA"/>
</dbReference>
<name>A0A9W7ALN4_9STRA</name>
<accession>A0A9W7ALN4</accession>
<dbReference type="AlphaFoldDB" id="A0A9W7ALN4"/>
<dbReference type="Proteomes" id="UP001165082">
    <property type="component" value="Unassembled WGS sequence"/>
</dbReference>
<keyword evidence="2" id="KW-1185">Reference proteome</keyword>
<feature type="non-terminal residue" evidence="1">
    <location>
        <position position="275"/>
    </location>
</feature>
<feature type="non-terminal residue" evidence="1">
    <location>
        <position position="1"/>
    </location>
</feature>
<protein>
    <submittedName>
        <fullName evidence="1">Uncharacterized protein</fullName>
    </submittedName>
</protein>
<proteinExistence type="predicted"/>
<evidence type="ECO:0000313" key="2">
    <source>
        <dbReference type="Proteomes" id="UP001165082"/>
    </source>
</evidence>
<comment type="caution">
    <text evidence="1">The sequence shown here is derived from an EMBL/GenBank/DDBJ whole genome shotgun (WGS) entry which is preliminary data.</text>
</comment>
<sequence>VRSAANDITAIQSAINAAYPTLGDNDSAIAEAKERIKEIHRTNVRSAANDITAIQSAIDAALPTIGKDDSAITEARTRQLSLKFQAAEAEILSSQGSVDANDLARRVSEKLSVIEEQLPGLLISKIKVLCESPKPAGASLKPALALQFVEKLEELGLTYTSDCEDIVEEDLAPIGKLHIRRVLPLLSTLGGEVSRKTSELRAHMLGQLGDSNPLTQGPSTINMWKDMNPPQVSKVDWLKVRDGLFECGEDHKHKKGTMGCSACRATLALNQIQEL</sequence>
<evidence type="ECO:0000313" key="1">
    <source>
        <dbReference type="EMBL" id="GMH74547.1"/>
    </source>
</evidence>